<dbReference type="SUPFAM" id="SSF51445">
    <property type="entry name" value="(Trans)glycosidases"/>
    <property type="match status" value="1"/>
</dbReference>
<dbReference type="Pfam" id="PF12971">
    <property type="entry name" value="NAGLU_N"/>
    <property type="match status" value="1"/>
</dbReference>
<evidence type="ECO:0008006" key="8">
    <source>
        <dbReference type="Google" id="ProtNLM"/>
    </source>
</evidence>
<dbReference type="Gene3D" id="1.20.120.670">
    <property type="entry name" value="N-acetyl-b-d-glucoasminidase"/>
    <property type="match status" value="1"/>
</dbReference>
<feature type="signal peptide" evidence="2">
    <location>
        <begin position="1"/>
        <end position="19"/>
    </location>
</feature>
<dbReference type="PANTHER" id="PTHR12872">
    <property type="entry name" value="ALPHA-N-ACETYLGLUCOSAMINIDASE"/>
    <property type="match status" value="1"/>
</dbReference>
<dbReference type="InterPro" id="IPR017853">
    <property type="entry name" value="GH"/>
</dbReference>
<keyword evidence="7" id="KW-1185">Reference proteome</keyword>
<dbReference type="RefSeq" id="XP_016234812.1">
    <property type="nucleotide sequence ID" value="XM_016381710.1"/>
</dbReference>
<dbReference type="Proteomes" id="UP000053328">
    <property type="component" value="Unassembled WGS sequence"/>
</dbReference>
<reference evidence="6 7" key="1">
    <citation type="submission" date="2015-01" db="EMBL/GenBank/DDBJ databases">
        <title>The Genome Sequence of Exophiala spinifera CBS89968.</title>
        <authorList>
            <consortium name="The Broad Institute Genomics Platform"/>
            <person name="Cuomo C."/>
            <person name="de Hoog S."/>
            <person name="Gorbushina A."/>
            <person name="Stielow B."/>
            <person name="Teixiera M."/>
            <person name="Abouelleil A."/>
            <person name="Chapman S.B."/>
            <person name="Priest M."/>
            <person name="Young S.K."/>
            <person name="Wortman J."/>
            <person name="Nusbaum C."/>
            <person name="Birren B."/>
        </authorList>
    </citation>
    <scope>NUCLEOTIDE SEQUENCE [LARGE SCALE GENOMIC DNA]</scope>
    <source>
        <strain evidence="6 7">CBS 89968</strain>
    </source>
</reference>
<dbReference type="GO" id="GO:0016787">
    <property type="term" value="F:hydrolase activity"/>
    <property type="evidence" value="ECO:0007669"/>
    <property type="project" value="UniProtKB-KW"/>
</dbReference>
<name>A0A0D1YI41_9EURO</name>
<dbReference type="HOGENOM" id="CLU_011988_2_1_1"/>
<dbReference type="EMBL" id="KN847496">
    <property type="protein sequence ID" value="KIW14596.1"/>
    <property type="molecule type" value="Genomic_DNA"/>
</dbReference>
<dbReference type="Pfam" id="PF12972">
    <property type="entry name" value="NAGLU_C"/>
    <property type="match status" value="1"/>
</dbReference>
<dbReference type="STRING" id="91928.A0A0D1YI41"/>
<evidence type="ECO:0000259" key="4">
    <source>
        <dbReference type="Pfam" id="PF12971"/>
    </source>
</evidence>
<dbReference type="InterPro" id="IPR024240">
    <property type="entry name" value="NAGLU_N"/>
</dbReference>
<keyword evidence="2" id="KW-0732">Signal</keyword>
<evidence type="ECO:0000313" key="7">
    <source>
        <dbReference type="Proteomes" id="UP000053328"/>
    </source>
</evidence>
<dbReference type="InterPro" id="IPR029018">
    <property type="entry name" value="Hex-like_dom2"/>
</dbReference>
<evidence type="ECO:0000313" key="6">
    <source>
        <dbReference type="EMBL" id="KIW14596.1"/>
    </source>
</evidence>
<feature type="domain" description="Alpha-N-acetylglucosaminidase N-terminal" evidence="4">
    <location>
        <begin position="24"/>
        <end position="109"/>
    </location>
</feature>
<dbReference type="Gene3D" id="3.30.379.10">
    <property type="entry name" value="Chitobiase/beta-hexosaminidase domain 2-like"/>
    <property type="match status" value="1"/>
</dbReference>
<protein>
    <recommendedName>
        <fullName evidence="8">Alpha-N-acetylglucosaminidase</fullName>
    </recommendedName>
</protein>
<proteinExistence type="predicted"/>
<dbReference type="Gene3D" id="3.20.20.80">
    <property type="entry name" value="Glycosidases"/>
    <property type="match status" value="1"/>
</dbReference>
<dbReference type="InterPro" id="IPR024732">
    <property type="entry name" value="NAGLU_C"/>
</dbReference>
<gene>
    <name evidence="6" type="ORF">PV08_07380</name>
</gene>
<accession>A0A0D1YI41</accession>
<sequence>MHPRVILPALLASAPLVSSGSIQGLTDLVKRHLPQLSENISFILHEDKYTSNASNDQFVVHCDAGKVKVEANSVTALASGLHRYLADVAHVDIYWSIGSKLHQLQALPACEPLNGSSVVPWRYHFNTVTFSYTTAFWSWEDWEHELDWLALRGVNLPLAWVGYEKILLETFLDAGFVQEQILEFFSGPAFQSWNRLGNIQSSWVGELPLSWIDSQLELQQKILKRMIELGMTPVLPAFTGFVPRAFPVLFPEADVVNMSRWNGFSSEFSNVTFLRPSDPLFALLQKSFLQKQKEYYGNITHIYTLDQFNENDPISGEPKDLAVLANTVWKSLKDADPDAVWMLQGWLFFYNRDFWTRERVKAFLDGVPEDNDMLILDLYSETYPQWQKLDSYFGKPWIWCQLHDFGGNQGLYGQVMNVTTSAVEALANSSSLMGFGLTMEAQEGNEIMYDLLLSQAWSSTPIDLPRYFHGWAKTRYADASSGDLPKAIYKTWDSLLRTVYNNTDLTSVFSAPKSIFELAPNETGLLDSPTHIPTKIIYDPSTLTSAWRTFLGAADTLPSLRSNMAYQFDLVDLTRQVLANAFHPLYNAFLSHTNLTSEGLDHQTSLNAATQTQSQMLLLLRTLDNVLRYTPSKSPESSLISWVNAACSWSHSNNSCAKDTMARNAVNQVTLWGPKGEISDYSSRHWAGLIGAYYVPRWQVFTDAYLEAFKNHVSVNQTSLKEGILAWEMHQQEGELVQNMGELKNPAELWEVVKRIEEDWCDFLEC</sequence>
<dbReference type="InterPro" id="IPR024733">
    <property type="entry name" value="NAGLU_tim-barrel"/>
</dbReference>
<dbReference type="AlphaFoldDB" id="A0A0D1YI41"/>
<keyword evidence="1" id="KW-0378">Hydrolase</keyword>
<evidence type="ECO:0000259" key="3">
    <source>
        <dbReference type="Pfam" id="PF05089"/>
    </source>
</evidence>
<organism evidence="6 7">
    <name type="scientific">Exophiala spinifera</name>
    <dbReference type="NCBI Taxonomy" id="91928"/>
    <lineage>
        <taxon>Eukaryota</taxon>
        <taxon>Fungi</taxon>
        <taxon>Dikarya</taxon>
        <taxon>Ascomycota</taxon>
        <taxon>Pezizomycotina</taxon>
        <taxon>Eurotiomycetes</taxon>
        <taxon>Chaetothyriomycetidae</taxon>
        <taxon>Chaetothyriales</taxon>
        <taxon>Herpotrichiellaceae</taxon>
        <taxon>Exophiala</taxon>
    </lineage>
</organism>
<feature type="domain" description="Alpha-N-acetylglucosaminidase tim-barrel" evidence="3">
    <location>
        <begin position="122"/>
        <end position="458"/>
    </location>
</feature>
<dbReference type="Pfam" id="PF05089">
    <property type="entry name" value="NAGLU"/>
    <property type="match status" value="1"/>
</dbReference>
<dbReference type="GeneID" id="27334463"/>
<dbReference type="OrthoDB" id="64736at2759"/>
<evidence type="ECO:0000256" key="1">
    <source>
        <dbReference type="ARBA" id="ARBA00022801"/>
    </source>
</evidence>
<evidence type="ECO:0000259" key="5">
    <source>
        <dbReference type="Pfam" id="PF12972"/>
    </source>
</evidence>
<feature type="chain" id="PRO_5002251962" description="Alpha-N-acetylglucosaminidase" evidence="2">
    <location>
        <begin position="20"/>
        <end position="766"/>
    </location>
</feature>
<dbReference type="InterPro" id="IPR007781">
    <property type="entry name" value="NAGLU"/>
</dbReference>
<evidence type="ECO:0000256" key="2">
    <source>
        <dbReference type="SAM" id="SignalP"/>
    </source>
</evidence>
<dbReference type="PANTHER" id="PTHR12872:SF1">
    <property type="entry name" value="ALPHA-N-ACETYLGLUCOSAMINIDASE"/>
    <property type="match status" value="1"/>
</dbReference>
<feature type="domain" description="Alpha-N-acetylglucosaminidase C-terminal" evidence="5">
    <location>
        <begin position="467"/>
        <end position="734"/>
    </location>
</feature>
<dbReference type="VEuPathDB" id="FungiDB:PV08_07380"/>